<dbReference type="EMBL" id="CP012830">
    <property type="protein sequence ID" value="ALI03444.1"/>
    <property type="molecule type" value="Genomic_DNA"/>
</dbReference>
<protein>
    <submittedName>
        <fullName evidence="1">Uncharacterized protein</fullName>
    </submittedName>
</protein>
<reference evidence="1 2" key="2">
    <citation type="journal article" date="2018" name="Nature">
        <title>Mutant phenotypes for thousands of bacterial genes of unknown function.</title>
        <authorList>
            <person name="Price M.N."/>
            <person name="Wetmore K.M."/>
            <person name="Waters R.J."/>
            <person name="Callaghan M."/>
            <person name="Ray J."/>
            <person name="Liu H."/>
            <person name="Kuehl J.V."/>
            <person name="Melnyk R.A."/>
            <person name="Lamson J.S."/>
            <person name="Suh Y."/>
            <person name="Carlson H.K."/>
            <person name="Esquivel Z."/>
            <person name="Sadeeshkumar H."/>
            <person name="Chakraborty R."/>
            <person name="Zane G.M."/>
            <person name="Rubin B.E."/>
            <person name="Wall J.D."/>
            <person name="Visel A."/>
            <person name="Bristow J."/>
            <person name="Blow M.J."/>
            <person name="Arkin A.P."/>
            <person name="Deutschbauer A.M."/>
        </authorList>
    </citation>
    <scope>NUCLEOTIDE SEQUENCE [LARGE SCALE GENOMIC DNA]</scope>
    <source>
        <strain evidence="1 2">FW300-N2E3</strain>
    </source>
</reference>
<gene>
    <name evidence="1" type="ORF">AO353_21110</name>
</gene>
<name>A0A0N7H0L1_PSEFL</name>
<sequence>MFVLHGMCSGRDFFIDAGHKGGAGQTCDSCRTFGLPLLQPRFDVLPALVQTPANPLIKQHSAVAQTGILRQERQVVVVRADPVPASLDDS</sequence>
<dbReference type="Proteomes" id="UP000066487">
    <property type="component" value="Chromosome"/>
</dbReference>
<accession>A0A0N7H0L1</accession>
<evidence type="ECO:0000313" key="1">
    <source>
        <dbReference type="EMBL" id="ALI03444.1"/>
    </source>
</evidence>
<organism evidence="1 2">
    <name type="scientific">Pseudomonas fluorescens</name>
    <dbReference type="NCBI Taxonomy" id="294"/>
    <lineage>
        <taxon>Bacteria</taxon>
        <taxon>Pseudomonadati</taxon>
        <taxon>Pseudomonadota</taxon>
        <taxon>Gammaproteobacteria</taxon>
        <taxon>Pseudomonadales</taxon>
        <taxon>Pseudomonadaceae</taxon>
        <taxon>Pseudomonas</taxon>
    </lineage>
</organism>
<evidence type="ECO:0000313" key="2">
    <source>
        <dbReference type="Proteomes" id="UP000066487"/>
    </source>
</evidence>
<reference evidence="2" key="1">
    <citation type="submission" date="2015-09" db="EMBL/GenBank/DDBJ databases">
        <title>Whole genome sequence of Pseudomonas fluorescens FW300-N2E3.</title>
        <authorList>
            <person name="Ray J."/>
            <person name="Melnyk R."/>
            <person name="Deutschbauer A."/>
        </authorList>
    </citation>
    <scope>NUCLEOTIDE SEQUENCE [LARGE SCALE GENOMIC DNA]</scope>
    <source>
        <strain evidence="2">FW300-N2E3</strain>
    </source>
</reference>
<dbReference type="AlphaFoldDB" id="A0A0N7H0L1"/>
<proteinExistence type="predicted"/>